<name>A0A6H1ZAJ5_9ZZZZ</name>
<accession>A0A6H1ZAJ5</accession>
<dbReference type="EMBL" id="MT143975">
    <property type="protein sequence ID" value="QJA44295.1"/>
    <property type="molecule type" value="Genomic_DNA"/>
</dbReference>
<organism evidence="1">
    <name type="scientific">viral metagenome</name>
    <dbReference type="NCBI Taxonomy" id="1070528"/>
    <lineage>
        <taxon>unclassified sequences</taxon>
        <taxon>metagenomes</taxon>
        <taxon>organismal metagenomes</taxon>
    </lineage>
</organism>
<reference evidence="1" key="1">
    <citation type="submission" date="2020-03" db="EMBL/GenBank/DDBJ databases">
        <title>The deep terrestrial virosphere.</title>
        <authorList>
            <person name="Holmfeldt K."/>
            <person name="Nilsson E."/>
            <person name="Simone D."/>
            <person name="Lopez-Fernandez M."/>
            <person name="Wu X."/>
            <person name="de Brujin I."/>
            <person name="Lundin D."/>
            <person name="Andersson A."/>
            <person name="Bertilsson S."/>
            <person name="Dopson M."/>
        </authorList>
    </citation>
    <scope>NUCLEOTIDE SEQUENCE</scope>
    <source>
        <strain evidence="1">TM448A00093</strain>
        <strain evidence="2">TM448B00554</strain>
    </source>
</reference>
<protein>
    <submittedName>
        <fullName evidence="1">Uncharacterized protein</fullName>
    </submittedName>
</protein>
<sequence>MPEELKLNEIITKQREKIKGKTEDELLVEAQAMFNDINRIFPCGDTFQFSQMIYGCVVYHEIICELERRGITPPQKTPMVEL</sequence>
<proteinExistence type="predicted"/>
<evidence type="ECO:0000313" key="1">
    <source>
        <dbReference type="EMBL" id="QJA44295.1"/>
    </source>
</evidence>
<dbReference type="AlphaFoldDB" id="A0A6H1ZAJ5"/>
<evidence type="ECO:0000313" key="2">
    <source>
        <dbReference type="EMBL" id="QJH95943.1"/>
    </source>
</evidence>
<dbReference type="EMBL" id="MT144634">
    <property type="protein sequence ID" value="QJH95943.1"/>
    <property type="molecule type" value="Genomic_DNA"/>
</dbReference>
<gene>
    <name evidence="1" type="ORF">TM448A00093_0025</name>
    <name evidence="2" type="ORF">TM448B00554_0014</name>
</gene>